<sequence>MDFYRKVSCIAIIVVLLILVAGPFLFKFYPNFEKGEVQCESEGGHYSFEGRDIRVYDDRIELVGVWGILDSGKPRRILIQTKGRLCVIAESNAD</sequence>
<gene>
    <name evidence="2" type="ORF">JC965_05940</name>
</gene>
<name>A0A7T4C479_AERCA</name>
<dbReference type="RefSeq" id="WP_069784221.1">
    <property type="nucleotide sequence ID" value="NZ_CAWMSG010000001.1"/>
</dbReference>
<evidence type="ECO:0000256" key="1">
    <source>
        <dbReference type="SAM" id="Phobius"/>
    </source>
</evidence>
<dbReference type="EMBL" id="CP065937">
    <property type="protein sequence ID" value="QQA62026.1"/>
    <property type="molecule type" value="Genomic_DNA"/>
</dbReference>
<keyword evidence="1" id="KW-0812">Transmembrane</keyword>
<accession>A0A7T4C479</accession>
<organism evidence="2">
    <name type="scientific">Aeromonas caviae</name>
    <name type="common">Aeromonas punctata</name>
    <dbReference type="NCBI Taxonomy" id="648"/>
    <lineage>
        <taxon>Bacteria</taxon>
        <taxon>Pseudomonadati</taxon>
        <taxon>Pseudomonadota</taxon>
        <taxon>Gammaproteobacteria</taxon>
        <taxon>Aeromonadales</taxon>
        <taxon>Aeromonadaceae</taxon>
        <taxon>Aeromonas</taxon>
    </lineage>
</organism>
<protein>
    <submittedName>
        <fullName evidence="2">Uncharacterized protein</fullName>
    </submittedName>
</protein>
<feature type="transmembrane region" description="Helical" evidence="1">
    <location>
        <begin position="7"/>
        <end position="26"/>
    </location>
</feature>
<evidence type="ECO:0000313" key="2">
    <source>
        <dbReference type="EMBL" id="QQA62026.1"/>
    </source>
</evidence>
<keyword evidence="1" id="KW-1133">Transmembrane helix</keyword>
<proteinExistence type="predicted"/>
<dbReference type="AlphaFoldDB" id="A0A7T4C479"/>
<keyword evidence="1" id="KW-0472">Membrane</keyword>
<reference evidence="2" key="1">
    <citation type="submission" date="2020-12" db="EMBL/GenBank/DDBJ databases">
        <title>GES Beta-lactamases isolated from hospital effluents in Brazil.</title>
        <authorList>
            <person name="Conte D."/>
            <person name="Mesa D."/>
            <person name="Palmeiro J.K."/>
            <person name="Dalla-Costa L.M."/>
        </authorList>
    </citation>
    <scope>NUCLEOTIDE SEQUENCE [LARGE SCALE GENOMIC DNA]</scope>
    <source>
        <strain evidence="2">Aero21</strain>
    </source>
</reference>